<keyword evidence="2" id="KW-1185">Reference proteome</keyword>
<dbReference type="EMBL" id="CAJJDM010000035">
    <property type="protein sequence ID" value="CAD8064708.1"/>
    <property type="molecule type" value="Genomic_DNA"/>
</dbReference>
<accession>A0A8S1LA48</accession>
<dbReference type="AlphaFoldDB" id="A0A8S1LA48"/>
<dbReference type="Proteomes" id="UP000688137">
    <property type="component" value="Unassembled WGS sequence"/>
</dbReference>
<evidence type="ECO:0000313" key="2">
    <source>
        <dbReference type="Proteomes" id="UP000688137"/>
    </source>
</evidence>
<name>A0A8S1LA48_PARPR</name>
<proteinExistence type="predicted"/>
<evidence type="ECO:0000313" key="1">
    <source>
        <dbReference type="EMBL" id="CAD8064708.1"/>
    </source>
</evidence>
<gene>
    <name evidence="1" type="ORF">PPRIM_AZ9-3.1.T0360261</name>
</gene>
<protein>
    <submittedName>
        <fullName evidence="1">Uncharacterized protein</fullName>
    </submittedName>
</protein>
<reference evidence="1" key="1">
    <citation type="submission" date="2021-01" db="EMBL/GenBank/DDBJ databases">
        <authorList>
            <consortium name="Genoscope - CEA"/>
            <person name="William W."/>
        </authorList>
    </citation>
    <scope>NUCLEOTIDE SEQUENCE</scope>
</reference>
<comment type="caution">
    <text evidence="1">The sequence shown here is derived from an EMBL/GenBank/DDBJ whole genome shotgun (WGS) entry which is preliminary data.</text>
</comment>
<sequence>MSYKPRPENKLKQDQFTKEIKPNNLPNNILNISNSQEIYFNTKGYYQDLQLRIQGQKIQLDGILEKSLKILDEEQQKQQYEGII</sequence>
<organism evidence="1 2">
    <name type="scientific">Paramecium primaurelia</name>
    <dbReference type="NCBI Taxonomy" id="5886"/>
    <lineage>
        <taxon>Eukaryota</taxon>
        <taxon>Sar</taxon>
        <taxon>Alveolata</taxon>
        <taxon>Ciliophora</taxon>
        <taxon>Intramacronucleata</taxon>
        <taxon>Oligohymenophorea</taxon>
        <taxon>Peniculida</taxon>
        <taxon>Parameciidae</taxon>
        <taxon>Paramecium</taxon>
    </lineage>
</organism>